<dbReference type="PROSITE" id="PS01186">
    <property type="entry name" value="EGF_2"/>
    <property type="match status" value="2"/>
</dbReference>
<evidence type="ECO:0000256" key="11">
    <source>
        <dbReference type="ARBA" id="ARBA00023180"/>
    </source>
</evidence>
<dbReference type="GO" id="GO:0005509">
    <property type="term" value="F:calcium ion binding"/>
    <property type="evidence" value="ECO:0007669"/>
    <property type="project" value="InterPro"/>
</dbReference>
<evidence type="ECO:0000313" key="21">
    <source>
        <dbReference type="Proteomes" id="UP000287033"/>
    </source>
</evidence>
<protein>
    <recommendedName>
        <fullName evidence="22">Hyaluronan-binding protein 2</fullName>
    </recommendedName>
</protein>
<evidence type="ECO:0000256" key="15">
    <source>
        <dbReference type="RuleBase" id="RU363034"/>
    </source>
</evidence>
<dbReference type="PROSITE" id="PS50026">
    <property type="entry name" value="EGF_3"/>
    <property type="match status" value="3"/>
</dbReference>
<evidence type="ECO:0000256" key="3">
    <source>
        <dbReference type="ARBA" id="ARBA00022536"/>
    </source>
</evidence>
<evidence type="ECO:0000256" key="7">
    <source>
        <dbReference type="ARBA" id="ARBA00022737"/>
    </source>
</evidence>
<comment type="caution">
    <text evidence="20">The sequence shown here is derived from an EMBL/GenBank/DDBJ whole genome shotgun (WGS) entry which is preliminary data.</text>
</comment>
<dbReference type="PANTHER" id="PTHR24264">
    <property type="entry name" value="TRYPSIN-RELATED"/>
    <property type="match status" value="1"/>
</dbReference>
<feature type="domain" description="EGF-like" evidence="17">
    <location>
        <begin position="52"/>
        <end position="88"/>
    </location>
</feature>
<dbReference type="Pfam" id="PF00051">
    <property type="entry name" value="Kringle"/>
    <property type="match status" value="1"/>
</dbReference>
<dbReference type="Gene3D" id="2.40.10.10">
    <property type="entry name" value="Trypsin-like serine proteases"/>
    <property type="match status" value="1"/>
</dbReference>
<dbReference type="SMART" id="SM00179">
    <property type="entry name" value="EGF_CA"/>
    <property type="match status" value="2"/>
</dbReference>
<dbReference type="PROSITE" id="PS50070">
    <property type="entry name" value="KRINGLE_2"/>
    <property type="match status" value="1"/>
</dbReference>
<accession>A0A401RVR3</accession>
<comment type="subcellular location">
    <subcellularLocation>
        <location evidence="1">Secreted</location>
    </subcellularLocation>
</comment>
<dbReference type="GO" id="GO:0004252">
    <property type="term" value="F:serine-type endopeptidase activity"/>
    <property type="evidence" value="ECO:0007669"/>
    <property type="project" value="InterPro"/>
</dbReference>
<dbReference type="PIRSF" id="PIRSF001143">
    <property type="entry name" value="Factor_X"/>
    <property type="match status" value="1"/>
</dbReference>
<dbReference type="STRING" id="137246.A0A401RVR3"/>
<feature type="disulfide bond" evidence="13">
    <location>
        <begin position="117"/>
        <end position="126"/>
    </location>
</feature>
<keyword evidence="4 14" id="KW-0420">Kringle</keyword>
<evidence type="ECO:0000256" key="10">
    <source>
        <dbReference type="ARBA" id="ARBA00023157"/>
    </source>
</evidence>
<dbReference type="Proteomes" id="UP000287033">
    <property type="component" value="Unassembled WGS sequence"/>
</dbReference>
<dbReference type="PROSITE" id="PS50240">
    <property type="entry name" value="TRYPSIN_DOM"/>
    <property type="match status" value="1"/>
</dbReference>
<feature type="domain" description="EGF-like" evidence="17">
    <location>
        <begin position="129"/>
        <end position="167"/>
    </location>
</feature>
<evidence type="ECO:0000256" key="9">
    <source>
        <dbReference type="ARBA" id="ARBA00022825"/>
    </source>
</evidence>
<dbReference type="InterPro" id="IPR018114">
    <property type="entry name" value="TRYPSIN_HIS"/>
</dbReference>
<feature type="disulfide bond" evidence="13">
    <location>
        <begin position="78"/>
        <end position="87"/>
    </location>
</feature>
<keyword evidence="6 16" id="KW-0732">Signal</keyword>
<feature type="domain" description="Peptidase S1" evidence="19">
    <location>
        <begin position="299"/>
        <end position="542"/>
    </location>
</feature>
<dbReference type="SUPFAM" id="SSF57196">
    <property type="entry name" value="EGF/Laminin"/>
    <property type="match status" value="2"/>
</dbReference>
<dbReference type="InterPro" id="IPR013806">
    <property type="entry name" value="Kringle-like"/>
</dbReference>
<feature type="signal peptide" evidence="16">
    <location>
        <begin position="1"/>
        <end position="28"/>
    </location>
</feature>
<dbReference type="SMART" id="SM00181">
    <property type="entry name" value="EGF"/>
    <property type="match status" value="3"/>
</dbReference>
<dbReference type="FunFam" id="2.40.20.10:FF:000001">
    <property type="entry name" value="Urokinase-type plasminogen activator"/>
    <property type="match status" value="1"/>
</dbReference>
<keyword evidence="5 15" id="KW-0645">Protease</keyword>
<feature type="active site" description="Charge relay system" evidence="12">
    <location>
        <position position="346"/>
    </location>
</feature>
<dbReference type="Gene3D" id="2.40.20.10">
    <property type="entry name" value="Plasminogen Kringle 4"/>
    <property type="match status" value="1"/>
</dbReference>
<dbReference type="Pfam" id="PF00008">
    <property type="entry name" value="EGF"/>
    <property type="match status" value="2"/>
</dbReference>
<feature type="disulfide bond" evidence="13">
    <location>
        <begin position="157"/>
        <end position="166"/>
    </location>
</feature>
<name>A0A401RVR3_CHIPU</name>
<dbReference type="InterPro" id="IPR000742">
    <property type="entry name" value="EGF"/>
</dbReference>
<dbReference type="EMBL" id="BEZZ01000008">
    <property type="protein sequence ID" value="GCC22247.1"/>
    <property type="molecule type" value="Genomic_DNA"/>
</dbReference>
<dbReference type="CDD" id="cd00108">
    <property type="entry name" value="KR"/>
    <property type="match status" value="1"/>
</dbReference>
<evidence type="ECO:0000256" key="1">
    <source>
        <dbReference type="ARBA" id="ARBA00004613"/>
    </source>
</evidence>
<dbReference type="InterPro" id="IPR050127">
    <property type="entry name" value="Serine_Proteases_S1"/>
</dbReference>
<keyword evidence="8 15" id="KW-0378">Hydrolase</keyword>
<evidence type="ECO:0000256" key="14">
    <source>
        <dbReference type="PROSITE-ProRule" id="PRU00121"/>
    </source>
</evidence>
<evidence type="ECO:0000256" key="4">
    <source>
        <dbReference type="ARBA" id="ARBA00022572"/>
    </source>
</evidence>
<dbReference type="GO" id="GO:0007596">
    <property type="term" value="P:blood coagulation"/>
    <property type="evidence" value="ECO:0007669"/>
    <property type="project" value="InterPro"/>
</dbReference>
<dbReference type="Pfam" id="PF00089">
    <property type="entry name" value="Trypsin"/>
    <property type="match status" value="1"/>
</dbReference>
<dbReference type="CDD" id="cd00054">
    <property type="entry name" value="EGF_CA"/>
    <property type="match status" value="2"/>
</dbReference>
<dbReference type="GO" id="GO:0006508">
    <property type="term" value="P:proteolysis"/>
    <property type="evidence" value="ECO:0007669"/>
    <property type="project" value="UniProtKB-KW"/>
</dbReference>
<dbReference type="InterPro" id="IPR012224">
    <property type="entry name" value="Pept_S1A_FX"/>
</dbReference>
<feature type="chain" id="PRO_5019037812" description="Hyaluronan-binding protein 2" evidence="16">
    <location>
        <begin position="29"/>
        <end position="542"/>
    </location>
</feature>
<dbReference type="GO" id="GO:0005615">
    <property type="term" value="C:extracellular space"/>
    <property type="evidence" value="ECO:0007669"/>
    <property type="project" value="TreeGrafter"/>
</dbReference>
<dbReference type="InterPro" id="IPR038178">
    <property type="entry name" value="Kringle_sf"/>
</dbReference>
<dbReference type="InterPro" id="IPR000001">
    <property type="entry name" value="Kringle"/>
</dbReference>
<evidence type="ECO:0008006" key="22">
    <source>
        <dbReference type="Google" id="ProtNLM"/>
    </source>
</evidence>
<dbReference type="Gene3D" id="2.10.25.10">
    <property type="entry name" value="Laminin"/>
    <property type="match status" value="2"/>
</dbReference>
<organism evidence="20 21">
    <name type="scientific">Chiloscyllium punctatum</name>
    <name type="common">Brownbanded bambooshark</name>
    <name type="synonym">Hemiscyllium punctatum</name>
    <dbReference type="NCBI Taxonomy" id="137246"/>
    <lineage>
        <taxon>Eukaryota</taxon>
        <taxon>Metazoa</taxon>
        <taxon>Chordata</taxon>
        <taxon>Craniata</taxon>
        <taxon>Vertebrata</taxon>
        <taxon>Chondrichthyes</taxon>
        <taxon>Elasmobranchii</taxon>
        <taxon>Galeomorphii</taxon>
        <taxon>Galeoidea</taxon>
        <taxon>Orectolobiformes</taxon>
        <taxon>Hemiscylliidae</taxon>
        <taxon>Chiloscyllium</taxon>
    </lineage>
</organism>
<dbReference type="FunFam" id="2.10.25.10:FF:000255">
    <property type="entry name" value="Sushi, nidogen and EGF-like domains 1"/>
    <property type="match status" value="1"/>
</dbReference>
<dbReference type="InterPro" id="IPR043504">
    <property type="entry name" value="Peptidase_S1_PA_chymotrypsin"/>
</dbReference>
<evidence type="ECO:0000256" key="16">
    <source>
        <dbReference type="SAM" id="SignalP"/>
    </source>
</evidence>
<feature type="disulfide bond" evidence="13">
    <location>
        <begin position="94"/>
        <end position="104"/>
    </location>
</feature>
<dbReference type="PRINTS" id="PR00018">
    <property type="entry name" value="KRINGLE"/>
</dbReference>
<sequence>MPKAIVWSTTRCFFIWLAVLLSYSKVCSDNGEDPAGFDEDNYPPWLENSYDNNDPCQSNPCRNGGTCETTSSSYVCRCPRPFNGKNCRKVNDPCKKNPCKHGDCVVQPNAPYYKCKCKHPYVPPLCKRATSPCSPNPCKNGATCRAGKKRGSFTCNCTGSFRGELCEIVPNDCYHGNGLSYRGMVKQTERGKTCLHWSSHLLLKEAVGTHMENPSKYGIADHNYCRNPDGDDKPWCYYREKRDKLSWEHCAISPCPPAAKTPPQREATAKPVTRSPASASSITRFQCGIPEVAVVLGKILGGKRTVPGKYPWQVSLQLKNRIGLYKPGHVCGGTLIKPCWVLTAAHCIVSQAQARDFRVQLGKQDLQRDEWHEQNFDVENVIVHENYHESSVGLYNDIALVKIKQVNNHCAKETKYVKTACLPDADFQPGTECHISGWGQTESEASSNQLLHTNVRLISDKRCKDPRSYGNAINDSMFCAGNLDGSVDSCQGDSGGPLTCVKDGRYQIYGVVSWGDRCGVINKPGVYVRVTKFLKWIKSRAT</sequence>
<keyword evidence="10 13" id="KW-1015">Disulfide bond</keyword>
<dbReference type="InterPro" id="IPR001881">
    <property type="entry name" value="EGF-like_Ca-bd_dom"/>
</dbReference>
<gene>
    <name evidence="20" type="ORF">chiPu_0000632</name>
</gene>
<dbReference type="PROSITE" id="PS00021">
    <property type="entry name" value="KRINGLE_1"/>
    <property type="match status" value="1"/>
</dbReference>
<dbReference type="PRINTS" id="PR00722">
    <property type="entry name" value="CHYMOTRYPSIN"/>
</dbReference>
<dbReference type="SUPFAM" id="SSF50494">
    <property type="entry name" value="Trypsin-like serine proteases"/>
    <property type="match status" value="1"/>
</dbReference>
<evidence type="ECO:0000259" key="18">
    <source>
        <dbReference type="PROSITE" id="PS50070"/>
    </source>
</evidence>
<proteinExistence type="predicted"/>
<evidence type="ECO:0000259" key="17">
    <source>
        <dbReference type="PROSITE" id="PS50026"/>
    </source>
</evidence>
<dbReference type="PROSITE" id="PS00022">
    <property type="entry name" value="EGF_1"/>
    <property type="match status" value="2"/>
</dbReference>
<evidence type="ECO:0000256" key="2">
    <source>
        <dbReference type="ARBA" id="ARBA00022525"/>
    </source>
</evidence>
<dbReference type="SMART" id="SM00130">
    <property type="entry name" value="KR"/>
    <property type="match status" value="1"/>
</dbReference>
<keyword evidence="21" id="KW-1185">Reference proteome</keyword>
<reference evidence="20 21" key="1">
    <citation type="journal article" date="2018" name="Nat. Ecol. Evol.">
        <title>Shark genomes provide insights into elasmobranch evolution and the origin of vertebrates.</title>
        <authorList>
            <person name="Hara Y"/>
            <person name="Yamaguchi K"/>
            <person name="Onimaru K"/>
            <person name="Kadota M"/>
            <person name="Koyanagi M"/>
            <person name="Keeley SD"/>
            <person name="Tatsumi K"/>
            <person name="Tanaka K"/>
            <person name="Motone F"/>
            <person name="Kageyama Y"/>
            <person name="Nozu R"/>
            <person name="Adachi N"/>
            <person name="Nishimura O"/>
            <person name="Nakagawa R"/>
            <person name="Tanegashima C"/>
            <person name="Kiyatake I"/>
            <person name="Matsumoto R"/>
            <person name="Murakumo K"/>
            <person name="Nishida K"/>
            <person name="Terakita A"/>
            <person name="Kuratani S"/>
            <person name="Sato K"/>
            <person name="Hyodo S Kuraku.S."/>
        </authorList>
    </citation>
    <scope>NUCLEOTIDE SEQUENCE [LARGE SCALE GENOMIC DNA]</scope>
</reference>
<keyword evidence="2" id="KW-0964">Secreted</keyword>
<dbReference type="PANTHER" id="PTHR24264:SF40">
    <property type="entry name" value="HYALURONAN-BINDING PROTEIN 2"/>
    <property type="match status" value="1"/>
</dbReference>
<dbReference type="SUPFAM" id="SSF57440">
    <property type="entry name" value="Kringle-like"/>
    <property type="match status" value="1"/>
</dbReference>
<feature type="domain" description="Kringle" evidence="18">
    <location>
        <begin position="172"/>
        <end position="255"/>
    </location>
</feature>
<feature type="domain" description="EGF-like" evidence="17">
    <location>
        <begin position="90"/>
        <end position="127"/>
    </location>
</feature>
<dbReference type="InterPro" id="IPR018056">
    <property type="entry name" value="Kringle_CS"/>
</dbReference>
<feature type="active site" description="Charge relay system" evidence="12">
    <location>
        <position position="494"/>
    </location>
</feature>
<keyword evidence="11" id="KW-0325">Glycoprotein</keyword>
<evidence type="ECO:0000256" key="12">
    <source>
        <dbReference type="PIRSR" id="PIRSR001143-1"/>
    </source>
</evidence>
<keyword evidence="7" id="KW-0677">Repeat</keyword>
<dbReference type="InterPro" id="IPR001314">
    <property type="entry name" value="Peptidase_S1A"/>
</dbReference>
<dbReference type="InterPro" id="IPR033116">
    <property type="entry name" value="TRYPSIN_SER"/>
</dbReference>
<evidence type="ECO:0000259" key="19">
    <source>
        <dbReference type="PROSITE" id="PS50240"/>
    </source>
</evidence>
<evidence type="ECO:0000256" key="13">
    <source>
        <dbReference type="PROSITE-ProRule" id="PRU00076"/>
    </source>
</evidence>
<keyword evidence="9 15" id="KW-0720">Serine protease</keyword>
<dbReference type="AlphaFoldDB" id="A0A401RVR3"/>
<comment type="caution">
    <text evidence="13">Lacks conserved residue(s) required for the propagation of feature annotation.</text>
</comment>
<dbReference type="PROSITE" id="PS00134">
    <property type="entry name" value="TRYPSIN_HIS"/>
    <property type="match status" value="1"/>
</dbReference>
<feature type="disulfide bond" evidence="13">
    <location>
        <begin position="138"/>
        <end position="155"/>
    </location>
</feature>
<evidence type="ECO:0000256" key="6">
    <source>
        <dbReference type="ARBA" id="ARBA00022729"/>
    </source>
</evidence>
<evidence type="ECO:0000256" key="8">
    <source>
        <dbReference type="ARBA" id="ARBA00022801"/>
    </source>
</evidence>
<dbReference type="PROSITE" id="PS00135">
    <property type="entry name" value="TRYPSIN_SER"/>
    <property type="match status" value="1"/>
</dbReference>
<feature type="active site" description="Charge relay system" evidence="12">
    <location>
        <position position="397"/>
    </location>
</feature>
<dbReference type="OMA" id="GKTACGF"/>
<keyword evidence="3 13" id="KW-0245">EGF-like domain</keyword>
<dbReference type="FunFam" id="2.40.10.10:FF:000069">
    <property type="entry name" value="Hyaluronan-binding protein 2"/>
    <property type="match status" value="1"/>
</dbReference>
<dbReference type="InterPro" id="IPR009003">
    <property type="entry name" value="Peptidase_S1_PA"/>
</dbReference>
<dbReference type="SMART" id="SM00020">
    <property type="entry name" value="Tryp_SPc"/>
    <property type="match status" value="1"/>
</dbReference>
<evidence type="ECO:0000313" key="20">
    <source>
        <dbReference type="EMBL" id="GCC22247.1"/>
    </source>
</evidence>
<dbReference type="OrthoDB" id="9937281at2759"/>
<dbReference type="InterPro" id="IPR001254">
    <property type="entry name" value="Trypsin_dom"/>
</dbReference>
<dbReference type="CDD" id="cd00190">
    <property type="entry name" value="Tryp_SPc"/>
    <property type="match status" value="1"/>
</dbReference>
<evidence type="ECO:0000256" key="5">
    <source>
        <dbReference type="ARBA" id="ARBA00022670"/>
    </source>
</evidence>